<dbReference type="EMBL" id="JAEFCI010003702">
    <property type="protein sequence ID" value="KAG5461414.1"/>
    <property type="molecule type" value="Genomic_DNA"/>
</dbReference>
<evidence type="ECO:0000256" key="1">
    <source>
        <dbReference type="ARBA" id="ARBA00022574"/>
    </source>
</evidence>
<feature type="non-terminal residue" evidence="5">
    <location>
        <position position="1"/>
    </location>
</feature>
<dbReference type="OrthoDB" id="6262491at2759"/>
<evidence type="ECO:0000313" key="6">
    <source>
        <dbReference type="Proteomes" id="UP000673691"/>
    </source>
</evidence>
<evidence type="ECO:0000256" key="3">
    <source>
        <dbReference type="PROSITE-ProRule" id="PRU00221"/>
    </source>
</evidence>
<comment type="caution">
    <text evidence="5">The sequence shown here is derived from an EMBL/GenBank/DDBJ whole genome shotgun (WGS) entry which is preliminary data.</text>
</comment>
<dbReference type="SMART" id="SM00320">
    <property type="entry name" value="WD40"/>
    <property type="match status" value="2"/>
</dbReference>
<feature type="repeat" description="WD" evidence="3">
    <location>
        <begin position="1"/>
        <end position="22"/>
    </location>
</feature>
<dbReference type="InterPro" id="IPR036322">
    <property type="entry name" value="WD40_repeat_dom_sf"/>
</dbReference>
<evidence type="ECO:0000313" key="5">
    <source>
        <dbReference type="EMBL" id="KAG5461414.1"/>
    </source>
</evidence>
<dbReference type="InterPro" id="IPR015943">
    <property type="entry name" value="WD40/YVTN_repeat-like_dom_sf"/>
</dbReference>
<feature type="compositionally biased region" description="Basic and acidic residues" evidence="4">
    <location>
        <begin position="274"/>
        <end position="287"/>
    </location>
</feature>
<dbReference type="SUPFAM" id="SSF50978">
    <property type="entry name" value="WD40 repeat-like"/>
    <property type="match status" value="1"/>
</dbReference>
<feature type="repeat" description="WD" evidence="3">
    <location>
        <begin position="80"/>
        <end position="121"/>
    </location>
</feature>
<dbReference type="PROSITE" id="PS50082">
    <property type="entry name" value="WD_REPEATS_2"/>
    <property type="match status" value="2"/>
</dbReference>
<dbReference type="Proteomes" id="UP000673691">
    <property type="component" value="Unassembled WGS sequence"/>
</dbReference>
<accession>A0A8H7ZXR9</accession>
<dbReference type="PANTHER" id="PTHR19848:SF8">
    <property type="entry name" value="F-BOX AND WD REPEAT DOMAIN CONTAINING 7"/>
    <property type="match status" value="1"/>
</dbReference>
<dbReference type="PROSITE" id="PS50294">
    <property type="entry name" value="WD_REPEATS_REGION"/>
    <property type="match status" value="1"/>
</dbReference>
<gene>
    <name evidence="5" type="ORF">BJ554DRAFT_6401</name>
</gene>
<keyword evidence="1 3" id="KW-0853">WD repeat</keyword>
<evidence type="ECO:0000256" key="2">
    <source>
        <dbReference type="ARBA" id="ARBA00022737"/>
    </source>
</evidence>
<keyword evidence="6" id="KW-1185">Reference proteome</keyword>
<organism evidence="5 6">
    <name type="scientific">Olpidium bornovanus</name>
    <dbReference type="NCBI Taxonomy" id="278681"/>
    <lineage>
        <taxon>Eukaryota</taxon>
        <taxon>Fungi</taxon>
        <taxon>Fungi incertae sedis</taxon>
        <taxon>Olpidiomycota</taxon>
        <taxon>Olpidiomycotina</taxon>
        <taxon>Olpidiomycetes</taxon>
        <taxon>Olpidiales</taxon>
        <taxon>Olpidiaceae</taxon>
        <taxon>Olpidium</taxon>
    </lineage>
</organism>
<proteinExistence type="predicted"/>
<reference evidence="5 6" key="1">
    <citation type="journal article" name="Sci. Rep.">
        <title>Genome-scale phylogenetic analyses confirm Olpidium as the closest living zoosporic fungus to the non-flagellated, terrestrial fungi.</title>
        <authorList>
            <person name="Chang Y."/>
            <person name="Rochon D."/>
            <person name="Sekimoto S."/>
            <person name="Wang Y."/>
            <person name="Chovatia M."/>
            <person name="Sandor L."/>
            <person name="Salamov A."/>
            <person name="Grigoriev I.V."/>
            <person name="Stajich J.E."/>
            <person name="Spatafora J.W."/>
        </authorList>
    </citation>
    <scope>NUCLEOTIDE SEQUENCE [LARGE SCALE GENOMIC DNA]</scope>
    <source>
        <strain evidence="5">S191</strain>
    </source>
</reference>
<sequence length="287" mass="32250">VSTSWDRRICIWDLKQGKLQDVFRNPYLPPSKEEIAADGIILDLDVCHERNEFAYASADKCAYVRKLSAKGDEMKLVAVLQDHDAEVTQVKWNRVHKQWVTGSEDRTVRIWPADSHKAIKVINNEAPVTALCIDTANGCVVTGSSDRVIRVFDGDVLVKTNLGHTDEIRSLIHMPSRNQVTARTPAIDHGQFSKSDSVFSLWLFCDIVRLSVVGLNNTRVERAPQERMIVADCTTIEIPSHPTATALVFRLEPVSDAQDPYEADLHARAQRGQTRRDGRLERNGRAV</sequence>
<keyword evidence="2" id="KW-0677">Repeat</keyword>
<name>A0A8H7ZXR9_9FUNG</name>
<dbReference type="AlphaFoldDB" id="A0A8H7ZXR9"/>
<dbReference type="Gene3D" id="2.130.10.10">
    <property type="entry name" value="YVTN repeat-like/Quinoprotein amine dehydrogenase"/>
    <property type="match status" value="1"/>
</dbReference>
<protein>
    <submittedName>
        <fullName evidence="5">WD40-repeat-containing domain protein</fullName>
    </submittedName>
</protein>
<dbReference type="PANTHER" id="PTHR19848">
    <property type="entry name" value="WD40 REPEAT PROTEIN"/>
    <property type="match status" value="1"/>
</dbReference>
<feature type="region of interest" description="Disordered" evidence="4">
    <location>
        <begin position="268"/>
        <end position="287"/>
    </location>
</feature>
<dbReference type="InterPro" id="IPR001680">
    <property type="entry name" value="WD40_rpt"/>
</dbReference>
<dbReference type="Pfam" id="PF00400">
    <property type="entry name" value="WD40"/>
    <property type="match status" value="2"/>
</dbReference>
<evidence type="ECO:0000256" key="4">
    <source>
        <dbReference type="SAM" id="MobiDB-lite"/>
    </source>
</evidence>